<gene>
    <name evidence="1" type="ORF">VITISV_018408</name>
</gene>
<dbReference type="EMBL" id="AM470956">
    <property type="protein sequence ID" value="CAN77281.1"/>
    <property type="molecule type" value="Genomic_DNA"/>
</dbReference>
<organism evidence="1">
    <name type="scientific">Vitis vinifera</name>
    <name type="common">Grape</name>
    <dbReference type="NCBI Taxonomy" id="29760"/>
    <lineage>
        <taxon>Eukaryota</taxon>
        <taxon>Viridiplantae</taxon>
        <taxon>Streptophyta</taxon>
        <taxon>Embryophyta</taxon>
        <taxon>Tracheophyta</taxon>
        <taxon>Spermatophyta</taxon>
        <taxon>Magnoliopsida</taxon>
        <taxon>eudicotyledons</taxon>
        <taxon>Gunneridae</taxon>
        <taxon>Pentapetalae</taxon>
        <taxon>rosids</taxon>
        <taxon>Vitales</taxon>
        <taxon>Vitaceae</taxon>
        <taxon>Viteae</taxon>
        <taxon>Vitis</taxon>
    </lineage>
</organism>
<protein>
    <submittedName>
        <fullName evidence="1">Uncharacterized protein</fullName>
    </submittedName>
</protein>
<sequence length="183" mass="20490">MERRNLAALERRRRLAAGGETPPPSPPHCQLSPARYQTRLRHPLHCRLSPAGYQIQLQCLFLNALRGVVDGLHHITYYIEQNQAQLAVIAQEVNLKDGPAKRCRLRISGLTDIIRGTKESFAMAVTVSVVLHYDGSIAECSVDSSIIRPNYVLTYESASEFLQLNLEEEVELKILSEATALQL</sequence>
<dbReference type="AlphaFoldDB" id="A5BTY1"/>
<evidence type="ECO:0000313" key="1">
    <source>
        <dbReference type="EMBL" id="CAN77281.1"/>
    </source>
</evidence>
<proteinExistence type="predicted"/>
<accession>A5BTY1</accession>
<name>A5BTY1_VITVI</name>
<reference evidence="1" key="1">
    <citation type="journal article" date="2007" name="PLoS ONE">
        <title>The first genome sequence of an elite grapevine cultivar (Pinot noir Vitis vinifera L.): coping with a highly heterozygous genome.</title>
        <authorList>
            <person name="Velasco R."/>
            <person name="Zharkikh A."/>
            <person name="Troggio M."/>
            <person name="Cartwright D.A."/>
            <person name="Cestaro A."/>
            <person name="Pruss D."/>
            <person name="Pindo M."/>
            <person name="FitzGerald L.M."/>
            <person name="Vezzulli S."/>
            <person name="Reid J."/>
            <person name="Malacarne G."/>
            <person name="Iliev D."/>
            <person name="Coppola G."/>
            <person name="Wardell B."/>
            <person name="Micheletti D."/>
            <person name="Macalma T."/>
            <person name="Facci M."/>
            <person name="Mitchell J.T."/>
            <person name="Perazzolli M."/>
            <person name="Eldredge G."/>
            <person name="Gatto P."/>
            <person name="Oyzerski R."/>
            <person name="Moretto M."/>
            <person name="Gutin N."/>
            <person name="Stefanini M."/>
            <person name="Chen Y."/>
            <person name="Segala C."/>
            <person name="Davenport C."/>
            <person name="Dematte L."/>
            <person name="Mraz A."/>
            <person name="Battilana J."/>
            <person name="Stormo K."/>
            <person name="Costa F."/>
            <person name="Tao Q."/>
            <person name="Si-Ammour A."/>
            <person name="Harkins T."/>
            <person name="Lackey A."/>
            <person name="Perbost C."/>
            <person name="Taillon B."/>
            <person name="Stella A."/>
            <person name="Solovyev V."/>
            <person name="Fawcett J.A."/>
            <person name="Sterck L."/>
            <person name="Vandepoele K."/>
            <person name="Grando S.M."/>
            <person name="Toppo S."/>
            <person name="Moser C."/>
            <person name="Lanchbury J."/>
            <person name="Bogden R."/>
            <person name="Skolnick M."/>
            <person name="Sgaramella V."/>
            <person name="Bhatnagar S.K."/>
            <person name="Fontana P."/>
            <person name="Gutin A."/>
            <person name="Van de Peer Y."/>
            <person name="Salamini F."/>
            <person name="Viola R."/>
        </authorList>
    </citation>
    <scope>NUCLEOTIDE SEQUENCE</scope>
</reference>